<keyword evidence="2" id="KW-1185">Reference proteome</keyword>
<reference evidence="1" key="1">
    <citation type="submission" date="2021-05" db="EMBL/GenBank/DDBJ databases">
        <title>Genome of Sphingobium sp. strain.</title>
        <authorList>
            <person name="Fan R."/>
        </authorList>
    </citation>
    <scope>NUCLEOTIDE SEQUENCE</scope>
    <source>
        <strain evidence="1">H33</strain>
    </source>
</reference>
<dbReference type="EMBL" id="JAHGAW010000010">
    <property type="protein sequence ID" value="MBT2188379.1"/>
    <property type="molecule type" value="Genomic_DNA"/>
</dbReference>
<dbReference type="RefSeq" id="WP_214624631.1">
    <property type="nucleotide sequence ID" value="NZ_JAHGAW010000010.1"/>
</dbReference>
<dbReference type="AlphaFoldDB" id="A0A9X1DEF8"/>
<gene>
    <name evidence="1" type="ORF">KK488_15600</name>
</gene>
<organism evidence="1 2">
    <name type="scientific">Sphingobium nicotianae</name>
    <dbReference type="NCBI Taxonomy" id="2782607"/>
    <lineage>
        <taxon>Bacteria</taxon>
        <taxon>Pseudomonadati</taxon>
        <taxon>Pseudomonadota</taxon>
        <taxon>Alphaproteobacteria</taxon>
        <taxon>Sphingomonadales</taxon>
        <taxon>Sphingomonadaceae</taxon>
        <taxon>Sphingobium</taxon>
    </lineage>
</organism>
<dbReference type="Proteomes" id="UP001138757">
    <property type="component" value="Unassembled WGS sequence"/>
</dbReference>
<name>A0A9X1DEF8_9SPHN</name>
<protein>
    <submittedName>
        <fullName evidence="1">Uncharacterized protein</fullName>
    </submittedName>
</protein>
<evidence type="ECO:0000313" key="1">
    <source>
        <dbReference type="EMBL" id="MBT2188379.1"/>
    </source>
</evidence>
<evidence type="ECO:0000313" key="2">
    <source>
        <dbReference type="Proteomes" id="UP001138757"/>
    </source>
</evidence>
<sequence>MAKVLATPAFGPRFGPTSVDVLIGTGYVFLPSCAGTLSMARLRPGQILFEAQKVTVTLSCQ</sequence>
<comment type="caution">
    <text evidence="1">The sequence shown here is derived from an EMBL/GenBank/DDBJ whole genome shotgun (WGS) entry which is preliminary data.</text>
</comment>
<accession>A0A9X1DEF8</accession>
<proteinExistence type="predicted"/>